<evidence type="ECO:0000256" key="2">
    <source>
        <dbReference type="SAM" id="SignalP"/>
    </source>
</evidence>
<accession>A0ABM1ID68</accession>
<feature type="transmembrane region" description="Helical" evidence="1">
    <location>
        <begin position="230"/>
        <end position="247"/>
    </location>
</feature>
<feature type="transmembrane region" description="Helical" evidence="1">
    <location>
        <begin position="204"/>
        <end position="223"/>
    </location>
</feature>
<dbReference type="PANTHER" id="PTHR46953:SF2">
    <property type="entry name" value="G-PROTEIN COUPLED RECEPTOR MTH-LIKE 5-RELATED"/>
    <property type="match status" value="1"/>
</dbReference>
<keyword evidence="3" id="KW-1185">Reference proteome</keyword>
<feature type="chain" id="PRO_5045035056" evidence="2">
    <location>
        <begin position="23"/>
        <end position="483"/>
    </location>
</feature>
<dbReference type="InterPro" id="IPR052808">
    <property type="entry name" value="GPCR_Mth-like"/>
</dbReference>
<sequence>MHLATALLFVSFLASHSRFAGGNTNTNEKSITIKIAKCCELNELLLDDTCTPLSDTNETKPWQPEYTQDKDSNIYLKTPVTPDYRIGLPRCLSNEQQWHVYYYPSGPDRLAIILPSGKLRHYADNEEISEDNEEAGAFESIRIHDEEDQTKSIHYDYSFGQYCADKAILSSNNLVATYAMICVPEVSVQWTDTNFVMTHAIDPTFHGINIMIYLIVAIVYFALPQLRDLFGNMITSMALCLIVNQCARTVKLFSELGNHISFMVADTVAYTSLLAAFFWINAMGYYIWKTFSSRNVFLHTTDRKKYCYYSAYVWGATISSFALAIFAHFILETDKPTIGGTLYPAQETIGWLSFSVYYMSMALIIMINFTFIFTTANKMKRMRPYGRIHHKMKYNFRIFVYLFATMNISLITLLLTGLKYEAFVYLHIIANFLQACFIVYICICSQKRVKFLLGKTYNCCCNVDDNFEGFDWGEEMTAINAGY</sequence>
<feature type="signal peptide" evidence="2">
    <location>
        <begin position="1"/>
        <end position="22"/>
    </location>
</feature>
<feature type="transmembrane region" description="Helical" evidence="1">
    <location>
        <begin position="309"/>
        <end position="331"/>
    </location>
</feature>
<dbReference type="GeneID" id="107067294"/>
<feature type="transmembrane region" description="Helical" evidence="1">
    <location>
        <begin position="267"/>
        <end position="288"/>
    </location>
</feature>
<feature type="transmembrane region" description="Helical" evidence="1">
    <location>
        <begin position="422"/>
        <end position="443"/>
    </location>
</feature>
<feature type="transmembrane region" description="Helical" evidence="1">
    <location>
        <begin position="351"/>
        <end position="373"/>
    </location>
</feature>
<evidence type="ECO:0000313" key="4">
    <source>
        <dbReference type="RefSeq" id="XP_015178155.1"/>
    </source>
</evidence>
<keyword evidence="1" id="KW-0812">Transmembrane</keyword>
<reference evidence="4" key="1">
    <citation type="submission" date="2025-08" db="UniProtKB">
        <authorList>
            <consortium name="RefSeq"/>
        </authorList>
    </citation>
    <scope>IDENTIFICATION</scope>
    <source>
        <tissue evidence="4">Whole body</tissue>
    </source>
</reference>
<keyword evidence="1" id="KW-1133">Transmembrane helix</keyword>
<gene>
    <name evidence="4" type="primary">LOC107067294</name>
</gene>
<evidence type="ECO:0000256" key="1">
    <source>
        <dbReference type="SAM" id="Phobius"/>
    </source>
</evidence>
<protein>
    <submittedName>
        <fullName evidence="4">Probable G-protein coupled receptor Mth-like 5 isoform X1</fullName>
    </submittedName>
</protein>
<keyword evidence="1" id="KW-0472">Membrane</keyword>
<dbReference type="Proteomes" id="UP000694924">
    <property type="component" value="Unplaced"/>
</dbReference>
<name>A0ABM1ID68_POLDO</name>
<dbReference type="Gene3D" id="1.20.1070.10">
    <property type="entry name" value="Rhodopsin 7-helix transmembrane proteins"/>
    <property type="match status" value="1"/>
</dbReference>
<dbReference type="PANTHER" id="PTHR46953">
    <property type="entry name" value="G-PROTEIN COUPLED RECEPTOR MTH-LIKE 1-RELATED"/>
    <property type="match status" value="1"/>
</dbReference>
<proteinExistence type="predicted"/>
<feature type="transmembrane region" description="Helical" evidence="1">
    <location>
        <begin position="394"/>
        <end position="416"/>
    </location>
</feature>
<evidence type="ECO:0000313" key="3">
    <source>
        <dbReference type="Proteomes" id="UP000694924"/>
    </source>
</evidence>
<organism evidence="3 4">
    <name type="scientific">Polistes dominula</name>
    <name type="common">European paper wasp</name>
    <name type="synonym">Vespa dominula</name>
    <dbReference type="NCBI Taxonomy" id="743375"/>
    <lineage>
        <taxon>Eukaryota</taxon>
        <taxon>Metazoa</taxon>
        <taxon>Ecdysozoa</taxon>
        <taxon>Arthropoda</taxon>
        <taxon>Hexapoda</taxon>
        <taxon>Insecta</taxon>
        <taxon>Pterygota</taxon>
        <taxon>Neoptera</taxon>
        <taxon>Endopterygota</taxon>
        <taxon>Hymenoptera</taxon>
        <taxon>Apocrita</taxon>
        <taxon>Aculeata</taxon>
        <taxon>Vespoidea</taxon>
        <taxon>Vespidae</taxon>
        <taxon>Polistinae</taxon>
        <taxon>Polistini</taxon>
        <taxon>Polistes</taxon>
    </lineage>
</organism>
<dbReference type="RefSeq" id="XP_015178155.1">
    <property type="nucleotide sequence ID" value="XM_015322669.1"/>
</dbReference>
<keyword evidence="2" id="KW-0732">Signal</keyword>